<dbReference type="Proteomes" id="UP000510886">
    <property type="component" value="Chromosome"/>
</dbReference>
<protein>
    <recommendedName>
        <fullName evidence="2">Single-stranded-DNA-specific exonuclease RecJ</fullName>
    </recommendedName>
</protein>
<dbReference type="InterPro" id="IPR051673">
    <property type="entry name" value="SSDNA_exonuclease_RecJ"/>
</dbReference>
<evidence type="ECO:0000313" key="11">
    <source>
        <dbReference type="Proteomes" id="UP000510886"/>
    </source>
</evidence>
<dbReference type="Pfam" id="PF10141">
    <property type="entry name" value="ssDNA-exonuc_C"/>
    <property type="match status" value="1"/>
</dbReference>
<dbReference type="GO" id="GO:0006281">
    <property type="term" value="P:DNA repair"/>
    <property type="evidence" value="ECO:0007669"/>
    <property type="project" value="InterPro"/>
</dbReference>
<dbReference type="GO" id="GO:0003676">
    <property type="term" value="F:nucleic acid binding"/>
    <property type="evidence" value="ECO:0007669"/>
    <property type="project" value="InterPro"/>
</dbReference>
<dbReference type="RefSeq" id="WP_180849515.1">
    <property type="nucleotide sequence ID" value="NZ_CP047418.1"/>
</dbReference>
<dbReference type="InterPro" id="IPR038763">
    <property type="entry name" value="DHH_sf"/>
</dbReference>
<evidence type="ECO:0000256" key="5">
    <source>
        <dbReference type="ARBA" id="ARBA00022839"/>
    </source>
</evidence>
<dbReference type="InterPro" id="IPR018779">
    <property type="entry name" value="RecJ_C"/>
</dbReference>
<reference evidence="10 11" key="1">
    <citation type="submission" date="2020-01" db="EMBL/GenBank/DDBJ databases">
        <title>Complete and circular genome sequences of six lactobacillus isolates from horses.</title>
        <authorList>
            <person name="Hassan H.M."/>
        </authorList>
    </citation>
    <scope>NUCLEOTIDE SEQUENCE [LARGE SCALE GENOMIC DNA]</scope>
    <source>
        <strain evidence="10 11">1A</strain>
    </source>
</reference>
<evidence type="ECO:0000256" key="2">
    <source>
        <dbReference type="ARBA" id="ARBA00019841"/>
    </source>
</evidence>
<gene>
    <name evidence="10" type="primary">recJ</name>
    <name evidence="10" type="ORF">GTO87_03430</name>
</gene>
<dbReference type="KEGG" id="lsw:GTO87_03430"/>
<dbReference type="EMBL" id="CP047418">
    <property type="protein sequence ID" value="QLL77732.1"/>
    <property type="molecule type" value="Genomic_DNA"/>
</dbReference>
<dbReference type="InterPro" id="IPR041122">
    <property type="entry name" value="RecJ_OB"/>
</dbReference>
<evidence type="ECO:0000259" key="8">
    <source>
        <dbReference type="Pfam" id="PF10141"/>
    </source>
</evidence>
<dbReference type="Pfam" id="PF01368">
    <property type="entry name" value="DHH"/>
    <property type="match status" value="1"/>
</dbReference>
<dbReference type="InterPro" id="IPR003156">
    <property type="entry name" value="DHHA1_dom"/>
</dbReference>
<feature type="domain" description="Single-stranded-DNA-specific exonuclease RecJ C-terminal" evidence="8">
    <location>
        <begin position="570"/>
        <end position="771"/>
    </location>
</feature>
<dbReference type="Pfam" id="PF02272">
    <property type="entry name" value="DHHA1"/>
    <property type="match status" value="1"/>
</dbReference>
<evidence type="ECO:0000259" key="7">
    <source>
        <dbReference type="Pfam" id="PF02272"/>
    </source>
</evidence>
<dbReference type="Pfam" id="PF17768">
    <property type="entry name" value="RecJ_OB"/>
    <property type="match status" value="1"/>
</dbReference>
<dbReference type="Gene3D" id="3.90.1640.30">
    <property type="match status" value="1"/>
</dbReference>
<dbReference type="SUPFAM" id="SSF64182">
    <property type="entry name" value="DHH phosphoesterases"/>
    <property type="match status" value="1"/>
</dbReference>
<dbReference type="AlphaFoldDB" id="A0A7H9EKC0"/>
<dbReference type="InterPro" id="IPR004610">
    <property type="entry name" value="RecJ"/>
</dbReference>
<organism evidence="10 11">
    <name type="scientific">Ligilactobacillus saerimneri</name>
    <dbReference type="NCBI Taxonomy" id="228229"/>
    <lineage>
        <taxon>Bacteria</taxon>
        <taxon>Bacillati</taxon>
        <taxon>Bacillota</taxon>
        <taxon>Bacilli</taxon>
        <taxon>Lactobacillales</taxon>
        <taxon>Lactobacillaceae</taxon>
        <taxon>Ligilactobacillus</taxon>
    </lineage>
</organism>
<feature type="domain" description="DDH" evidence="6">
    <location>
        <begin position="83"/>
        <end position="229"/>
    </location>
</feature>
<dbReference type="Gene3D" id="3.10.310.30">
    <property type="match status" value="1"/>
</dbReference>
<evidence type="ECO:0000256" key="3">
    <source>
        <dbReference type="ARBA" id="ARBA00022722"/>
    </source>
</evidence>
<dbReference type="GO" id="GO:0006310">
    <property type="term" value="P:DNA recombination"/>
    <property type="evidence" value="ECO:0007669"/>
    <property type="project" value="InterPro"/>
</dbReference>
<dbReference type="GO" id="GO:0008409">
    <property type="term" value="F:5'-3' exonuclease activity"/>
    <property type="evidence" value="ECO:0007669"/>
    <property type="project" value="InterPro"/>
</dbReference>
<feature type="domain" description="RecJ OB" evidence="9">
    <location>
        <begin position="456"/>
        <end position="562"/>
    </location>
</feature>
<evidence type="ECO:0000256" key="4">
    <source>
        <dbReference type="ARBA" id="ARBA00022801"/>
    </source>
</evidence>
<comment type="similarity">
    <text evidence="1">Belongs to the RecJ family.</text>
</comment>
<dbReference type="InterPro" id="IPR001667">
    <property type="entry name" value="DDH_dom"/>
</dbReference>
<keyword evidence="4" id="KW-0378">Hydrolase</keyword>
<name>A0A7H9EKC0_9LACO</name>
<evidence type="ECO:0000313" key="10">
    <source>
        <dbReference type="EMBL" id="QLL77732.1"/>
    </source>
</evidence>
<sequence>MFERKYDWVQSEEPADDQVEALHQATGLSPLVVRILIARGYDTADKIKRFMTVDEKSFYDPFLMHDMEQACQRIQDAIVADEKIMIYGDYDVDGITSTAIMYETLTSYLGAQNVAYYIPDRFIDGYGPNRQVYERMVADGVQLLITVDNGVSGKDEVAYAQANGVDVIITDHHELPSELPEAVAIVHPAHPAGKYPFKSLSGAGVALMVAAALLEEFPQEMFDLATLGTVADVMPLVDENRALVKVGLQVLQNTSRPGLQALYKEAEVDAAHLNEETIQFALAPRLNSLGRMGSAAIAVQLLTSLDDELVADLAQQVEEVNAKRKQTVDTENEQAQELLDPEQKVNILAQVGWHEGVSGILAGRILEQTNKPTIIFSIDQTTGLAKGSGRSNDNFDLFAALNPHRDLFENFGGHKKACGLTIEKEKLPELTTLLQTEAQKQGIKTVSKPTQHLATTLRVDDITVDLIKELSQLGPFGEENPAPVFAFKDYELVQAKTIGKNNNYLRLLLKQKGGTIAALSFTPLSQAQLAAIVADPSPVTFIGTLALNYWRNTVTPQIMITDLEYAGIRILDQRTTRLTAQRLTTTGTYICFNEKLAQTIKPLLPQAATLRLATEVMEQASATTPLRVDELVLVDMPQSLTELQELLQAVAPQTIRAILYVKDEAYMNGMPTRADFANAYRFVSRQQNFDIRTNLPKMVKYFHLQREQIIFILQVFFEVGFVKINDGVLSGQQVTGHFNLKQTNTYQRRLEMMAIQEKLFYSDFAQLREWLQKQLKS</sequence>
<keyword evidence="5 10" id="KW-0269">Exonuclease</keyword>
<evidence type="ECO:0000259" key="9">
    <source>
        <dbReference type="Pfam" id="PF17768"/>
    </source>
</evidence>
<dbReference type="NCBIfam" id="TIGR00644">
    <property type="entry name" value="recJ"/>
    <property type="match status" value="1"/>
</dbReference>
<evidence type="ECO:0000256" key="1">
    <source>
        <dbReference type="ARBA" id="ARBA00005915"/>
    </source>
</evidence>
<keyword evidence="3" id="KW-0540">Nuclease</keyword>
<proteinExistence type="inferred from homology"/>
<dbReference type="PANTHER" id="PTHR30255:SF2">
    <property type="entry name" value="SINGLE-STRANDED-DNA-SPECIFIC EXONUCLEASE RECJ"/>
    <property type="match status" value="1"/>
</dbReference>
<feature type="domain" description="DHHA1" evidence="7">
    <location>
        <begin position="349"/>
        <end position="437"/>
    </location>
</feature>
<accession>A0A7H9EKC0</accession>
<dbReference type="PANTHER" id="PTHR30255">
    <property type="entry name" value="SINGLE-STRANDED-DNA-SPECIFIC EXONUCLEASE RECJ"/>
    <property type="match status" value="1"/>
</dbReference>
<evidence type="ECO:0000259" key="6">
    <source>
        <dbReference type="Pfam" id="PF01368"/>
    </source>
</evidence>